<dbReference type="RefSeq" id="WP_039244826.1">
    <property type="nucleotide sequence ID" value="NZ_JWSY01000005.1"/>
</dbReference>
<evidence type="ECO:0000313" key="1">
    <source>
        <dbReference type="EMBL" id="KIC59780.1"/>
    </source>
</evidence>
<organism evidence="1 2">
    <name type="scientific">Brevundimonas nasdae</name>
    <dbReference type="NCBI Taxonomy" id="172043"/>
    <lineage>
        <taxon>Bacteria</taxon>
        <taxon>Pseudomonadati</taxon>
        <taxon>Pseudomonadota</taxon>
        <taxon>Alphaproteobacteria</taxon>
        <taxon>Caulobacterales</taxon>
        <taxon>Caulobacteraceae</taxon>
        <taxon>Brevundimonas</taxon>
    </lineage>
</organism>
<name>A0A0B4D6M2_9CAUL</name>
<dbReference type="EMBL" id="JWSY01000005">
    <property type="protein sequence ID" value="KIC59780.1"/>
    <property type="molecule type" value="Genomic_DNA"/>
</dbReference>
<protein>
    <submittedName>
        <fullName evidence="1">Uncharacterized protein</fullName>
    </submittedName>
</protein>
<dbReference type="AlphaFoldDB" id="A0A0B4D6M2"/>
<accession>A0A0B4D6M2</accession>
<reference evidence="1 2" key="1">
    <citation type="submission" date="2014-12" db="EMBL/GenBank/DDBJ databases">
        <title>Genome sequencing of Brevundimonas nasdae TPW30.</title>
        <authorList>
            <person name="Tan P.W."/>
            <person name="Chan K.-G."/>
        </authorList>
    </citation>
    <scope>NUCLEOTIDE SEQUENCE [LARGE SCALE GENOMIC DNA]</scope>
    <source>
        <strain evidence="1 2">TPW30</strain>
    </source>
</reference>
<sequence length="59" mass="6728">MKFRCFDIVNTGEPAPAEVIIELDDDEIEDDLDEAIHEALFESGEIDGHLESFEFEPMN</sequence>
<evidence type="ECO:0000313" key="2">
    <source>
        <dbReference type="Proteomes" id="UP000031166"/>
    </source>
</evidence>
<dbReference type="Proteomes" id="UP000031166">
    <property type="component" value="Unassembled WGS sequence"/>
</dbReference>
<gene>
    <name evidence="1" type="ORF">RM53_05125</name>
</gene>
<comment type="caution">
    <text evidence="1">The sequence shown here is derived from an EMBL/GenBank/DDBJ whole genome shotgun (WGS) entry which is preliminary data.</text>
</comment>
<proteinExistence type="predicted"/>